<reference evidence="8" key="2">
    <citation type="journal article" date="2023" name="Biology">
        <title>Prokaryotic Life Associated with Coal-Fire Gas Vents Revealed by Metagenomics.</title>
        <authorList>
            <person name="Kadnikov V.V."/>
            <person name="Mardanov A.V."/>
            <person name="Beletsky A.V."/>
            <person name="Karnachuk O.V."/>
            <person name="Ravin N.V."/>
        </authorList>
    </citation>
    <scope>NUCLEOTIDE SEQUENCE</scope>
    <source>
        <strain evidence="8">Bu02</strain>
    </source>
</reference>
<feature type="transmembrane region" description="Helical" evidence="6">
    <location>
        <begin position="373"/>
        <end position="394"/>
    </location>
</feature>
<reference evidence="8" key="1">
    <citation type="submission" date="2020-10" db="EMBL/GenBank/DDBJ databases">
        <authorList>
            <person name="Kadnikov V."/>
            <person name="Beletsky A.V."/>
            <person name="Mardanov A.V."/>
            <person name="Karnachuk O.V."/>
            <person name="Ravin N.V."/>
        </authorList>
    </citation>
    <scope>NUCLEOTIDE SEQUENCE</scope>
    <source>
        <strain evidence="8">Bu02</strain>
    </source>
</reference>
<dbReference type="KEGG" id="fcz:IMF26_00600"/>
<feature type="domain" description="Major facilitator superfamily (MFS) profile" evidence="7">
    <location>
        <begin position="19"/>
        <end position="426"/>
    </location>
</feature>
<keyword evidence="4 6" id="KW-1133">Transmembrane helix</keyword>
<dbReference type="SUPFAM" id="SSF103473">
    <property type="entry name" value="MFS general substrate transporter"/>
    <property type="match status" value="1"/>
</dbReference>
<evidence type="ECO:0000256" key="4">
    <source>
        <dbReference type="ARBA" id="ARBA00022989"/>
    </source>
</evidence>
<keyword evidence="5 6" id="KW-0472">Membrane</keyword>
<dbReference type="InterPro" id="IPR020846">
    <property type="entry name" value="MFS_dom"/>
</dbReference>
<keyword evidence="2" id="KW-0813">Transport</keyword>
<accession>A0AAT9LC28</accession>
<protein>
    <submittedName>
        <fullName evidence="8">MFS transporter</fullName>
    </submittedName>
</protein>
<evidence type="ECO:0000313" key="8">
    <source>
        <dbReference type="EMBL" id="QUL98629.1"/>
    </source>
</evidence>
<feature type="transmembrane region" description="Helical" evidence="6">
    <location>
        <begin position="274"/>
        <end position="296"/>
    </location>
</feature>
<dbReference type="PROSITE" id="PS50850">
    <property type="entry name" value="MFS"/>
    <property type="match status" value="1"/>
</dbReference>
<dbReference type="InterPro" id="IPR011701">
    <property type="entry name" value="MFS"/>
</dbReference>
<dbReference type="PANTHER" id="PTHR23526:SF1">
    <property type="entry name" value="MAJOR FACILITATOR SUPERFAMILY MFS_1"/>
    <property type="match status" value="1"/>
</dbReference>
<feature type="transmembrane region" description="Helical" evidence="6">
    <location>
        <begin position="115"/>
        <end position="134"/>
    </location>
</feature>
<evidence type="ECO:0000256" key="5">
    <source>
        <dbReference type="ARBA" id="ARBA00023136"/>
    </source>
</evidence>
<evidence type="ECO:0000256" key="1">
    <source>
        <dbReference type="ARBA" id="ARBA00004651"/>
    </source>
</evidence>
<feature type="transmembrane region" description="Helical" evidence="6">
    <location>
        <begin position="155"/>
        <end position="176"/>
    </location>
</feature>
<feature type="transmembrane region" description="Helical" evidence="6">
    <location>
        <begin position="308"/>
        <end position="328"/>
    </location>
</feature>
<gene>
    <name evidence="8" type="ORF">IMF26_00600</name>
</gene>
<feature type="transmembrane region" description="Helical" evidence="6">
    <location>
        <begin position="188"/>
        <end position="210"/>
    </location>
</feature>
<sequence length="429" mass="47129">MDRERYVVCEKPEKITSHNRIAFILDGMFFNLGSAFLEANTVLPTFVSTLTRSSVLIGLVSTIRSLGYFMPQIFVAGCIEKLAKKKPFMMKAGVAMRLAALGMALSVLLVQKNPAVALGTFYVSLVVLSFSDGFGGLPWMDIVAKTIPPEQRARLFGTMSMAGGSAAFLGGFFIKWLLAQASCYPFNYFWVFFLGFVFLTGSLASMSFIIEPEGPVPDGATTIAEYLKRLPGVWRQSLLFRQVIRVRVLAGAIYLALPFFAIHAQTDLGFPRSVAGLFVSAQMVGTVVAGPVWGYLGDHHGSHWIVRSVTALGAGTGLFALLARIAFFRGFAPLAYFCYFAIYFSLGCIFGGTWIGFSNYVLDIAPKESRSTFMGLLNTVAGPLTLLSLIGGWILQKSGFMWLFVLVALVETLSFYFAWRLPDPRSFRT</sequence>
<keyword evidence="3 6" id="KW-0812">Transmembrane</keyword>
<dbReference type="AlphaFoldDB" id="A0AAT9LC28"/>
<evidence type="ECO:0000256" key="3">
    <source>
        <dbReference type="ARBA" id="ARBA00022692"/>
    </source>
</evidence>
<evidence type="ECO:0000256" key="6">
    <source>
        <dbReference type="SAM" id="Phobius"/>
    </source>
</evidence>
<dbReference type="InterPro" id="IPR036259">
    <property type="entry name" value="MFS_trans_sf"/>
</dbReference>
<dbReference type="EMBL" id="CP062796">
    <property type="protein sequence ID" value="QUL98629.1"/>
    <property type="molecule type" value="Genomic_DNA"/>
</dbReference>
<feature type="transmembrane region" description="Helical" evidence="6">
    <location>
        <begin position="21"/>
        <end position="43"/>
    </location>
</feature>
<proteinExistence type="predicted"/>
<comment type="subcellular location">
    <subcellularLocation>
        <location evidence="1">Cell membrane</location>
        <topology evidence="1">Multi-pass membrane protein</topology>
    </subcellularLocation>
</comment>
<evidence type="ECO:0000259" key="7">
    <source>
        <dbReference type="PROSITE" id="PS50850"/>
    </source>
</evidence>
<dbReference type="InterPro" id="IPR052528">
    <property type="entry name" value="Sugar_transport-like"/>
</dbReference>
<dbReference type="GO" id="GO:0005886">
    <property type="term" value="C:plasma membrane"/>
    <property type="evidence" value="ECO:0007669"/>
    <property type="project" value="UniProtKB-SubCell"/>
</dbReference>
<feature type="transmembrane region" description="Helical" evidence="6">
    <location>
        <begin position="334"/>
        <end position="361"/>
    </location>
</feature>
<evidence type="ECO:0000256" key="2">
    <source>
        <dbReference type="ARBA" id="ARBA00022448"/>
    </source>
</evidence>
<dbReference type="Gene3D" id="1.20.1250.20">
    <property type="entry name" value="MFS general substrate transporter like domains"/>
    <property type="match status" value="2"/>
</dbReference>
<organism evidence="8">
    <name type="scientific">Candidatus Fermentithermobacillus carboniphilus</name>
    <dbReference type="NCBI Taxonomy" id="3085328"/>
    <lineage>
        <taxon>Bacteria</taxon>
        <taxon>Bacillati</taxon>
        <taxon>Bacillota</taxon>
        <taxon>Candidatus Fermentithermobacillia</taxon>
        <taxon>Candidatus Fermentithermobacillales</taxon>
        <taxon>Candidatus Fermentithermobacillaceae</taxon>
        <taxon>Candidatus Fermentithermobacillus</taxon>
    </lineage>
</organism>
<dbReference type="PANTHER" id="PTHR23526">
    <property type="entry name" value="INTEGRAL MEMBRANE TRANSPORT PROTEIN-RELATED"/>
    <property type="match status" value="1"/>
</dbReference>
<feature type="transmembrane region" description="Helical" evidence="6">
    <location>
        <begin position="400"/>
        <end position="419"/>
    </location>
</feature>
<name>A0AAT9LC28_9FIRM</name>
<dbReference type="GO" id="GO:0022857">
    <property type="term" value="F:transmembrane transporter activity"/>
    <property type="evidence" value="ECO:0007669"/>
    <property type="project" value="InterPro"/>
</dbReference>
<feature type="transmembrane region" description="Helical" evidence="6">
    <location>
        <begin position="88"/>
        <end position="109"/>
    </location>
</feature>
<feature type="transmembrane region" description="Helical" evidence="6">
    <location>
        <begin position="244"/>
        <end position="262"/>
    </location>
</feature>
<dbReference type="Pfam" id="PF07690">
    <property type="entry name" value="MFS_1"/>
    <property type="match status" value="1"/>
</dbReference>